<dbReference type="SUPFAM" id="SSF57180">
    <property type="entry name" value="Cellulose-binding domain"/>
    <property type="match status" value="1"/>
</dbReference>
<comment type="subcellular location">
    <subcellularLocation>
        <location evidence="2">Secreted</location>
    </subcellularLocation>
</comment>
<dbReference type="Proteomes" id="UP000275385">
    <property type="component" value="Unassembled WGS sequence"/>
</dbReference>
<evidence type="ECO:0000259" key="16">
    <source>
        <dbReference type="PROSITE" id="PS51164"/>
    </source>
</evidence>
<dbReference type="Gene3D" id="2.70.50.70">
    <property type="match status" value="1"/>
</dbReference>
<comment type="caution">
    <text evidence="17">The sequence shown here is derived from an EMBL/GenBank/DDBJ whole genome shotgun (WGS) entry which is preliminary data.</text>
</comment>
<evidence type="ECO:0000256" key="4">
    <source>
        <dbReference type="ARBA" id="ARBA00022723"/>
    </source>
</evidence>
<evidence type="ECO:0000313" key="17">
    <source>
        <dbReference type="EMBL" id="RKU42575.1"/>
    </source>
</evidence>
<dbReference type="EMBL" id="QVQW01000054">
    <property type="protein sequence ID" value="RKU42575.1"/>
    <property type="molecule type" value="Genomic_DNA"/>
</dbReference>
<organism evidence="17 18">
    <name type="scientific">Coniochaeta pulveracea</name>
    <dbReference type="NCBI Taxonomy" id="177199"/>
    <lineage>
        <taxon>Eukaryota</taxon>
        <taxon>Fungi</taxon>
        <taxon>Dikarya</taxon>
        <taxon>Ascomycota</taxon>
        <taxon>Pezizomycotina</taxon>
        <taxon>Sordariomycetes</taxon>
        <taxon>Sordariomycetidae</taxon>
        <taxon>Coniochaetales</taxon>
        <taxon>Coniochaetaceae</taxon>
        <taxon>Coniochaeta</taxon>
    </lineage>
</organism>
<evidence type="ECO:0000256" key="10">
    <source>
        <dbReference type="ARBA" id="ARBA00023157"/>
    </source>
</evidence>
<dbReference type="PANTHER" id="PTHR33353">
    <property type="entry name" value="PUTATIVE (AFU_ORTHOLOGUE AFUA_1G12560)-RELATED"/>
    <property type="match status" value="1"/>
</dbReference>
<keyword evidence="3" id="KW-0964">Secreted</keyword>
<evidence type="ECO:0000256" key="13">
    <source>
        <dbReference type="ARBA" id="ARBA00044502"/>
    </source>
</evidence>
<keyword evidence="4" id="KW-0479">Metal-binding</keyword>
<dbReference type="InterPro" id="IPR049892">
    <property type="entry name" value="AA9"/>
</dbReference>
<dbReference type="InterPro" id="IPR005103">
    <property type="entry name" value="AA9_LPMO"/>
</dbReference>
<evidence type="ECO:0000256" key="11">
    <source>
        <dbReference type="ARBA" id="ARBA00023277"/>
    </source>
</evidence>
<evidence type="ECO:0000256" key="7">
    <source>
        <dbReference type="ARBA" id="ARBA00023002"/>
    </source>
</evidence>
<dbReference type="GO" id="GO:0005576">
    <property type="term" value="C:extracellular region"/>
    <property type="evidence" value="ECO:0007669"/>
    <property type="project" value="UniProtKB-SubCell"/>
</dbReference>
<dbReference type="CDD" id="cd21175">
    <property type="entry name" value="LPMO_AA9"/>
    <property type="match status" value="1"/>
</dbReference>
<keyword evidence="12" id="KW-0624">Polysaccharide degradation</keyword>
<comment type="catalytic activity">
    <reaction evidence="14">
        <text>[(1-&gt;4)-beta-D-glucosyl]n+m + reduced acceptor + O2 = 4-dehydro-beta-D-glucosyl-[(1-&gt;4)-beta-D-glucosyl]n-1 + [(1-&gt;4)-beta-D-glucosyl]m + acceptor + H2O.</text>
        <dbReference type="EC" id="1.14.99.56"/>
    </reaction>
</comment>
<dbReference type="InterPro" id="IPR000254">
    <property type="entry name" value="CBD"/>
</dbReference>
<evidence type="ECO:0000256" key="14">
    <source>
        <dbReference type="ARBA" id="ARBA00045077"/>
    </source>
</evidence>
<evidence type="ECO:0000256" key="2">
    <source>
        <dbReference type="ARBA" id="ARBA00004613"/>
    </source>
</evidence>
<dbReference type="EC" id="1.14.99.56" evidence="15"/>
<dbReference type="AlphaFoldDB" id="A0A420Y3X3"/>
<evidence type="ECO:0000256" key="6">
    <source>
        <dbReference type="ARBA" id="ARBA00023001"/>
    </source>
</evidence>
<keyword evidence="18" id="KW-1185">Reference proteome</keyword>
<reference evidence="17 18" key="1">
    <citation type="submission" date="2018-08" db="EMBL/GenBank/DDBJ databases">
        <title>Draft genome of the lignicolous fungus Coniochaeta pulveracea.</title>
        <authorList>
            <person name="Borstlap C.J."/>
            <person name="De Witt R.N."/>
            <person name="Botha A."/>
            <person name="Volschenk H."/>
        </authorList>
    </citation>
    <scope>NUCLEOTIDE SEQUENCE [LARGE SCALE GENOMIC DNA]</scope>
    <source>
        <strain evidence="17 18">CAB683</strain>
    </source>
</reference>
<accession>A0A420Y3X3</accession>
<dbReference type="InterPro" id="IPR035971">
    <property type="entry name" value="CBD_sf"/>
</dbReference>
<evidence type="ECO:0000256" key="12">
    <source>
        <dbReference type="ARBA" id="ARBA00023326"/>
    </source>
</evidence>
<keyword evidence="6" id="KW-0136">Cellulose degradation</keyword>
<dbReference type="PANTHER" id="PTHR33353:SF9">
    <property type="entry name" value="ENDOGLUCANASE II"/>
    <property type="match status" value="1"/>
</dbReference>
<evidence type="ECO:0000256" key="1">
    <source>
        <dbReference type="ARBA" id="ARBA00001973"/>
    </source>
</evidence>
<keyword evidence="5" id="KW-0732">Signal</keyword>
<dbReference type="GO" id="GO:0046872">
    <property type="term" value="F:metal ion binding"/>
    <property type="evidence" value="ECO:0007669"/>
    <property type="project" value="UniProtKB-KW"/>
</dbReference>
<keyword evidence="8" id="KW-0186">Copper</keyword>
<sequence length="396" mass="39986">MAMTSRCGIYGKCLSLLGVATSTVLRSASFRAISVHWESLGIPYQELDLFCSVCASKPAMRFTVSTLLAVLAAREAAGHAIFQQLWVDSVDYGTQCNRVPGSNTPVTNVGSNDVRCNVGGTRGVKGKCPVAAGSTVTVEMHQQPGDRSCGSEAIGGAHYGPVMVYMSKVPDASTADGSTGWFKVFEDSWSKKSGGGSGDNDNWGTKDLNACCGKLDVKIPSDLAPGDYLLRAEVIALHTAGSSGGAQLYMSCYQLTVSGTGSATPATVRFPGAYKASDPGILVNIHAALSTYVSPGPAVYAGGTSKVPGSACTGCAATCKAGAGKTGTVITAPAPTSAAGGDAGNSGPDSTSGTDGCQVQAFGQCGGNGYSGCTSCGSGLTCKAVSPPYYSQCVSA</sequence>
<comment type="cofactor">
    <cofactor evidence="1">
        <name>Cu(2+)</name>
        <dbReference type="ChEBI" id="CHEBI:29036"/>
    </cofactor>
</comment>
<keyword evidence="7" id="KW-0560">Oxidoreductase</keyword>
<name>A0A420Y3X3_9PEZI</name>
<comment type="similarity">
    <text evidence="13">Belongs to the polysaccharide monooxygenase AA9 family.</text>
</comment>
<dbReference type="STRING" id="177199.A0A420Y3X3"/>
<evidence type="ECO:0000256" key="15">
    <source>
        <dbReference type="ARBA" id="ARBA00047174"/>
    </source>
</evidence>
<evidence type="ECO:0000313" key="18">
    <source>
        <dbReference type="Proteomes" id="UP000275385"/>
    </source>
</evidence>
<dbReference type="GO" id="GO:0004497">
    <property type="term" value="F:monooxygenase activity"/>
    <property type="evidence" value="ECO:0007669"/>
    <property type="project" value="UniProtKB-KW"/>
</dbReference>
<evidence type="ECO:0000256" key="8">
    <source>
        <dbReference type="ARBA" id="ARBA00023008"/>
    </source>
</evidence>
<proteinExistence type="inferred from homology"/>
<feature type="domain" description="CBM1" evidence="16">
    <location>
        <begin position="357"/>
        <end position="394"/>
    </location>
</feature>
<evidence type="ECO:0000256" key="5">
    <source>
        <dbReference type="ARBA" id="ARBA00022729"/>
    </source>
</evidence>
<keyword evidence="11" id="KW-0119">Carbohydrate metabolism</keyword>
<dbReference type="Pfam" id="PF03443">
    <property type="entry name" value="AA9"/>
    <property type="match status" value="1"/>
</dbReference>
<evidence type="ECO:0000256" key="3">
    <source>
        <dbReference type="ARBA" id="ARBA00022525"/>
    </source>
</evidence>
<keyword evidence="9" id="KW-0503">Monooxygenase</keyword>
<protein>
    <recommendedName>
        <fullName evidence="15">lytic cellulose monooxygenase (C4-dehydrogenating)</fullName>
        <ecNumber evidence="15">1.14.99.56</ecNumber>
    </recommendedName>
</protein>
<gene>
    <name evidence="17" type="ORF">DL546_002762</name>
</gene>
<dbReference type="GO" id="GO:0030245">
    <property type="term" value="P:cellulose catabolic process"/>
    <property type="evidence" value="ECO:0007669"/>
    <property type="project" value="UniProtKB-KW"/>
</dbReference>
<dbReference type="OrthoDB" id="3238762at2759"/>
<evidence type="ECO:0000256" key="9">
    <source>
        <dbReference type="ARBA" id="ARBA00023033"/>
    </source>
</evidence>
<dbReference type="PROSITE" id="PS51164">
    <property type="entry name" value="CBM1_2"/>
    <property type="match status" value="1"/>
</dbReference>
<dbReference type="SMART" id="SM00236">
    <property type="entry name" value="fCBD"/>
    <property type="match status" value="1"/>
</dbReference>
<dbReference type="Pfam" id="PF00734">
    <property type="entry name" value="CBM_1"/>
    <property type="match status" value="1"/>
</dbReference>
<keyword evidence="10" id="KW-1015">Disulfide bond</keyword>
<dbReference type="GO" id="GO:0030248">
    <property type="term" value="F:cellulose binding"/>
    <property type="evidence" value="ECO:0007669"/>
    <property type="project" value="InterPro"/>
</dbReference>